<evidence type="ECO:0000256" key="6">
    <source>
        <dbReference type="ARBA" id="ARBA00022824"/>
    </source>
</evidence>
<proteinExistence type="inferred from homology"/>
<dbReference type="EMBL" id="JABCRI010000020">
    <property type="protein sequence ID" value="KAF8388642.1"/>
    <property type="molecule type" value="Genomic_DNA"/>
</dbReference>
<feature type="domain" description="Signal recognition particle SRP72 subunit RNA-binding" evidence="11">
    <location>
        <begin position="656"/>
        <end position="703"/>
    </location>
</feature>
<keyword evidence="8" id="KW-0687">Ribonucleoprotein</keyword>
<dbReference type="PANTHER" id="PTHR14094:SF9">
    <property type="entry name" value="SIGNAL RECOGNITION PARTICLE SUBUNIT SRP72"/>
    <property type="match status" value="1"/>
</dbReference>
<keyword evidence="6" id="KW-0256">Endoplasmic reticulum</keyword>
<evidence type="ECO:0000256" key="8">
    <source>
        <dbReference type="ARBA" id="ARBA00023274"/>
    </source>
</evidence>
<feature type="compositionally biased region" description="Basic residues" evidence="9">
    <location>
        <begin position="661"/>
        <end position="674"/>
    </location>
</feature>
<dbReference type="GO" id="GO:0006614">
    <property type="term" value="P:SRP-dependent cotranslational protein targeting to membrane"/>
    <property type="evidence" value="ECO:0007669"/>
    <property type="project" value="InterPro"/>
</dbReference>
<comment type="similarity">
    <text evidence="3">Belongs to the SRP72 family.</text>
</comment>
<dbReference type="OrthoDB" id="5421607at2759"/>
<organism evidence="12 13">
    <name type="scientific">Tetracentron sinense</name>
    <name type="common">Spur-leaf</name>
    <dbReference type="NCBI Taxonomy" id="13715"/>
    <lineage>
        <taxon>Eukaryota</taxon>
        <taxon>Viridiplantae</taxon>
        <taxon>Streptophyta</taxon>
        <taxon>Embryophyta</taxon>
        <taxon>Tracheophyta</taxon>
        <taxon>Spermatophyta</taxon>
        <taxon>Magnoliopsida</taxon>
        <taxon>Trochodendrales</taxon>
        <taxon>Trochodendraceae</taxon>
        <taxon>Tetracentron</taxon>
    </lineage>
</organism>
<evidence type="ECO:0000256" key="4">
    <source>
        <dbReference type="ARBA" id="ARBA00018350"/>
    </source>
</evidence>
<feature type="compositionally biased region" description="Basic and acidic residues" evidence="9">
    <location>
        <begin position="1"/>
        <end position="10"/>
    </location>
</feature>
<evidence type="ECO:0000256" key="10">
    <source>
        <dbReference type="SAM" id="Phobius"/>
    </source>
</evidence>
<dbReference type="AlphaFoldDB" id="A0A834YMF0"/>
<dbReference type="Proteomes" id="UP000655225">
    <property type="component" value="Unassembled WGS sequence"/>
</dbReference>
<dbReference type="GO" id="GO:0008312">
    <property type="term" value="F:7S RNA binding"/>
    <property type="evidence" value="ECO:0007669"/>
    <property type="project" value="InterPro"/>
</dbReference>
<evidence type="ECO:0000256" key="9">
    <source>
        <dbReference type="SAM" id="MobiDB-lite"/>
    </source>
</evidence>
<reference evidence="12 13" key="1">
    <citation type="submission" date="2020-04" db="EMBL/GenBank/DDBJ databases">
        <title>Plant Genome Project.</title>
        <authorList>
            <person name="Zhang R.-G."/>
        </authorList>
    </citation>
    <scope>NUCLEOTIDE SEQUENCE [LARGE SCALE GENOMIC DNA]</scope>
    <source>
        <strain evidence="12">YNK0</strain>
        <tissue evidence="12">Leaf</tissue>
    </source>
</reference>
<dbReference type="FunFam" id="1.25.40.10:FF:000648">
    <property type="entry name" value="Signal recognition particle subunit SRP72"/>
    <property type="match status" value="1"/>
</dbReference>
<comment type="subcellular location">
    <subcellularLocation>
        <location evidence="2">Cytoplasm</location>
    </subcellularLocation>
    <subcellularLocation>
        <location evidence="1">Endoplasmic reticulum</location>
    </subcellularLocation>
</comment>
<dbReference type="SUPFAM" id="SSF48452">
    <property type="entry name" value="TPR-like"/>
    <property type="match status" value="1"/>
</dbReference>
<evidence type="ECO:0000256" key="3">
    <source>
        <dbReference type="ARBA" id="ARBA00007676"/>
    </source>
</evidence>
<dbReference type="PANTHER" id="PTHR14094">
    <property type="entry name" value="SIGNAL RECOGNITION PARTICLE 72"/>
    <property type="match status" value="1"/>
</dbReference>
<evidence type="ECO:0000256" key="7">
    <source>
        <dbReference type="ARBA" id="ARBA00023135"/>
    </source>
</evidence>
<keyword evidence="13" id="KW-1185">Reference proteome</keyword>
<sequence length="774" mass="85668">MAPKTKEKPKPSSSSPSQPPVALEDLFSSLNRHVQRSEYEQAVKVADQVLAIAPGDEDALRCKVVALIKADNIDHALSAIKASEKLSIDFGFSKLGPVLWDFKKLTMDFMIGDRKYHLEGKSGVPLKTASIQSLEKMLQQRSVGILMQMIRKRMRLICLILYTTVLFTVAYASFYLHFSEAYCLYRQNKLDEALESLKSHESDSAAMQLESQILYRLGRMDACMDIYQKLQKFKIESLEVNIVAGLISAGRASEVQGMMDILRVKATSSFELAYNTACSLIELGNYTDAEQHLLSARRIGQETLMEDNWADDEIEIELAPIAVQLAYVRQLRGYPQEAIEAYMDIINRNLADDSSLAVAINNIITLKGPKEVSDGLRKLDRLIEKGNGVQSFQLSRGLDLKLSPKQMEAIYYTPSGFSSFFFDYNSRLSHLFLMGLLQARELVAALPGMFPDSVMPILLQAAVLVRENKVGRAEEVLDQVATKFPEKSKVTLLARAQIAAAASHHQIAVESLARIPDIQHMPATVATLISLKERAGDIEGAAAVLDSAIGWWSNAMTEDNKLNIIMHEAASFKLKHGREEEAARLYEELVKSHGSVESLVGLVTTAARVDVDKAEAYEKQLKPLPGLKGVDVESLEKTSGAKHVEGGYLGNLKVHEESKGKTKAKKKRKRKPRYPKGFDPANPGPPPDPERWLPKRERSSYRPKRKDKRAAQVRGSQGAVVKDKHEANAASANANVSNSKSNQATATSSKGSSQNASSEQPKPSSKTSRKKSRK</sequence>
<keyword evidence="7" id="KW-0733">Signal recognition particle</keyword>
<feature type="compositionally biased region" description="Low complexity" evidence="9">
    <location>
        <begin position="728"/>
        <end position="742"/>
    </location>
</feature>
<feature type="region of interest" description="Disordered" evidence="9">
    <location>
        <begin position="646"/>
        <end position="774"/>
    </location>
</feature>
<evidence type="ECO:0000256" key="1">
    <source>
        <dbReference type="ARBA" id="ARBA00004240"/>
    </source>
</evidence>
<protein>
    <recommendedName>
        <fullName evidence="4">Signal recognition particle subunit SRP72</fullName>
    </recommendedName>
</protein>
<keyword evidence="10" id="KW-0812">Transmembrane</keyword>
<dbReference type="InterPro" id="IPR011990">
    <property type="entry name" value="TPR-like_helical_dom_sf"/>
</dbReference>
<dbReference type="GO" id="GO:0043022">
    <property type="term" value="F:ribosome binding"/>
    <property type="evidence" value="ECO:0007669"/>
    <property type="project" value="TreeGrafter"/>
</dbReference>
<keyword evidence="10" id="KW-0472">Membrane</keyword>
<comment type="caution">
    <text evidence="12">The sequence shown here is derived from an EMBL/GenBank/DDBJ whole genome shotgun (WGS) entry which is preliminary data.</text>
</comment>
<evidence type="ECO:0000313" key="12">
    <source>
        <dbReference type="EMBL" id="KAF8388642.1"/>
    </source>
</evidence>
<feature type="compositionally biased region" description="Basic and acidic residues" evidence="9">
    <location>
        <begin position="688"/>
        <end position="700"/>
    </location>
</feature>
<evidence type="ECO:0000313" key="13">
    <source>
        <dbReference type="Proteomes" id="UP000655225"/>
    </source>
</evidence>
<gene>
    <name evidence="12" type="ORF">HHK36_027319</name>
</gene>
<dbReference type="Pfam" id="PF08492">
    <property type="entry name" value="SRP72"/>
    <property type="match status" value="1"/>
</dbReference>
<dbReference type="Gene3D" id="1.25.40.10">
    <property type="entry name" value="Tetratricopeptide repeat domain"/>
    <property type="match status" value="3"/>
</dbReference>
<evidence type="ECO:0000256" key="2">
    <source>
        <dbReference type="ARBA" id="ARBA00004496"/>
    </source>
</evidence>
<dbReference type="InterPro" id="IPR013699">
    <property type="entry name" value="Signal_recog_part_SRP72_RNA-bd"/>
</dbReference>
<dbReference type="GO" id="GO:0005783">
    <property type="term" value="C:endoplasmic reticulum"/>
    <property type="evidence" value="ECO:0007669"/>
    <property type="project" value="UniProtKB-SubCell"/>
</dbReference>
<keyword evidence="10" id="KW-1133">Transmembrane helix</keyword>
<evidence type="ECO:0000256" key="5">
    <source>
        <dbReference type="ARBA" id="ARBA00022490"/>
    </source>
</evidence>
<feature type="region of interest" description="Disordered" evidence="9">
    <location>
        <begin position="1"/>
        <end position="22"/>
    </location>
</feature>
<dbReference type="InterPro" id="IPR026270">
    <property type="entry name" value="SRP72"/>
</dbReference>
<feature type="compositionally biased region" description="Polar residues" evidence="9">
    <location>
        <begin position="743"/>
        <end position="760"/>
    </location>
</feature>
<keyword evidence="5" id="KW-0963">Cytoplasm</keyword>
<feature type="transmembrane region" description="Helical" evidence="10">
    <location>
        <begin position="156"/>
        <end position="178"/>
    </location>
</feature>
<dbReference type="GO" id="GO:0005786">
    <property type="term" value="C:signal recognition particle, endoplasmic reticulum targeting"/>
    <property type="evidence" value="ECO:0007669"/>
    <property type="project" value="UniProtKB-KW"/>
</dbReference>
<name>A0A834YMF0_TETSI</name>
<accession>A0A834YMF0</accession>
<dbReference type="OMA" id="ELACNER"/>
<evidence type="ECO:0000259" key="11">
    <source>
        <dbReference type="Pfam" id="PF08492"/>
    </source>
</evidence>